<keyword evidence="1 2" id="KW-0732">Signal</keyword>
<comment type="caution">
    <text evidence="5">The sequence shown here is derived from an EMBL/GenBank/DDBJ whole genome shotgun (WGS) entry which is preliminary data.</text>
</comment>
<name>A0A2P8DXJ4_9BACT</name>
<dbReference type="EMBL" id="PYGF01000011">
    <property type="protein sequence ID" value="PSL01936.1"/>
    <property type="molecule type" value="Genomic_DNA"/>
</dbReference>
<dbReference type="SUPFAM" id="SSF49363">
    <property type="entry name" value="Purple acid phosphatase, N-terminal domain"/>
    <property type="match status" value="1"/>
</dbReference>
<feature type="signal peptide" evidence="2">
    <location>
        <begin position="1"/>
        <end position="22"/>
    </location>
</feature>
<sequence length="411" mass="47393">MNKLILSSFTLIFFVFTAVSQAQNAPYAFYLTWNQDPTTSMVVDWHSDGLQSQQLNIRRKGTANWSQMESDVLPYPFSERVVHRVSLLNLRPDTAYEIQFPGSNEVYYFSTMPSNLNEKSIKIAIGGDAMHRKEWFEKTNRVVSFFEPDFVIIGGDMAYENGIAENIQRIYDWFEGYSNTLITADNRILPCVVAIGNHEVVGGYYSRNPGYEQNNSFRKRIAPYFYGLFAFPGQPGYNVLDFGDYLSLIILDTEHSNPIPGVQTQWLAKTLEERTHVLHRIPIYHVPGFPSVRNYEDITQTMVREHWVPLFEKSGVRIAFENHDHAYKRTYPIRNLQRDQSGVIYVGDGSWGVGERPIHDVENTWYLKRAQSVKAFTLLTLEGPQFNLISVDENGRIIDSYPESPLPYRSH</sequence>
<dbReference type="Gene3D" id="3.60.21.10">
    <property type="match status" value="1"/>
</dbReference>
<organism evidence="5 6">
    <name type="scientific">Cecembia rubra</name>
    <dbReference type="NCBI Taxonomy" id="1485585"/>
    <lineage>
        <taxon>Bacteria</taxon>
        <taxon>Pseudomonadati</taxon>
        <taxon>Bacteroidota</taxon>
        <taxon>Cytophagia</taxon>
        <taxon>Cytophagales</taxon>
        <taxon>Cyclobacteriaceae</taxon>
        <taxon>Cecembia</taxon>
    </lineage>
</organism>
<dbReference type="Gene3D" id="2.60.40.380">
    <property type="entry name" value="Purple acid phosphatase-like, N-terminal"/>
    <property type="match status" value="1"/>
</dbReference>
<dbReference type="InterPro" id="IPR008963">
    <property type="entry name" value="Purple_acid_Pase-like_N"/>
</dbReference>
<dbReference type="PANTHER" id="PTHR22953">
    <property type="entry name" value="ACID PHOSPHATASE RELATED"/>
    <property type="match status" value="1"/>
</dbReference>
<evidence type="ECO:0000259" key="4">
    <source>
        <dbReference type="Pfam" id="PF16656"/>
    </source>
</evidence>
<dbReference type="RefSeq" id="WP_106568387.1">
    <property type="nucleotide sequence ID" value="NZ_PYGF01000011.1"/>
</dbReference>
<evidence type="ECO:0000313" key="5">
    <source>
        <dbReference type="EMBL" id="PSL01936.1"/>
    </source>
</evidence>
<feature type="domain" description="Calcineurin-like phosphoesterase" evidence="3">
    <location>
        <begin position="131"/>
        <end position="326"/>
    </location>
</feature>
<dbReference type="Pfam" id="PF16656">
    <property type="entry name" value="Pur_ac_phosph_N"/>
    <property type="match status" value="1"/>
</dbReference>
<evidence type="ECO:0000259" key="3">
    <source>
        <dbReference type="Pfam" id="PF00149"/>
    </source>
</evidence>
<dbReference type="InterPro" id="IPR004843">
    <property type="entry name" value="Calcineurin-like_PHP"/>
</dbReference>
<protein>
    <submittedName>
        <fullName evidence="5">Purple acid phosphatase-like protein</fullName>
    </submittedName>
</protein>
<dbReference type="InterPro" id="IPR029052">
    <property type="entry name" value="Metallo-depent_PP-like"/>
</dbReference>
<dbReference type="AlphaFoldDB" id="A0A2P8DXJ4"/>
<dbReference type="PANTHER" id="PTHR22953:SF153">
    <property type="entry name" value="PURPLE ACID PHOSPHATASE"/>
    <property type="match status" value="1"/>
</dbReference>
<dbReference type="SUPFAM" id="SSF56300">
    <property type="entry name" value="Metallo-dependent phosphatases"/>
    <property type="match status" value="1"/>
</dbReference>
<gene>
    <name evidence="5" type="ORF">CLV48_11125</name>
</gene>
<reference evidence="5 6" key="1">
    <citation type="submission" date="2018-03" db="EMBL/GenBank/DDBJ databases">
        <title>Genomic Encyclopedia of Archaeal and Bacterial Type Strains, Phase II (KMG-II): from individual species to whole genera.</title>
        <authorList>
            <person name="Goeker M."/>
        </authorList>
    </citation>
    <scope>NUCLEOTIDE SEQUENCE [LARGE SCALE GENOMIC DNA]</scope>
    <source>
        <strain evidence="5 6">DSM 28057</strain>
    </source>
</reference>
<dbReference type="OrthoDB" id="9801383at2"/>
<dbReference type="GO" id="GO:0046872">
    <property type="term" value="F:metal ion binding"/>
    <property type="evidence" value="ECO:0007669"/>
    <property type="project" value="InterPro"/>
</dbReference>
<evidence type="ECO:0000256" key="2">
    <source>
        <dbReference type="SAM" id="SignalP"/>
    </source>
</evidence>
<dbReference type="GO" id="GO:0003993">
    <property type="term" value="F:acid phosphatase activity"/>
    <property type="evidence" value="ECO:0007669"/>
    <property type="project" value="InterPro"/>
</dbReference>
<dbReference type="InterPro" id="IPR039331">
    <property type="entry name" value="PAPs-like"/>
</dbReference>
<feature type="domain" description="Purple acid phosphatase N-terminal" evidence="4">
    <location>
        <begin position="26"/>
        <end position="111"/>
    </location>
</feature>
<dbReference type="Pfam" id="PF00149">
    <property type="entry name" value="Metallophos"/>
    <property type="match status" value="1"/>
</dbReference>
<proteinExistence type="predicted"/>
<evidence type="ECO:0000313" key="6">
    <source>
        <dbReference type="Proteomes" id="UP000240708"/>
    </source>
</evidence>
<dbReference type="InterPro" id="IPR015914">
    <property type="entry name" value="PAPs_N"/>
</dbReference>
<accession>A0A2P8DXJ4</accession>
<feature type="chain" id="PRO_5015192751" evidence="2">
    <location>
        <begin position="23"/>
        <end position="411"/>
    </location>
</feature>
<keyword evidence="6" id="KW-1185">Reference proteome</keyword>
<evidence type="ECO:0000256" key="1">
    <source>
        <dbReference type="ARBA" id="ARBA00022729"/>
    </source>
</evidence>
<dbReference type="Proteomes" id="UP000240708">
    <property type="component" value="Unassembled WGS sequence"/>
</dbReference>